<name>A0A840TRT2_9BACT</name>
<protein>
    <submittedName>
        <fullName evidence="1">Uncharacterized protein</fullName>
    </submittedName>
</protein>
<proteinExistence type="predicted"/>
<dbReference type="EMBL" id="JACHGF010000003">
    <property type="protein sequence ID" value="MBB5284427.1"/>
    <property type="molecule type" value="Genomic_DNA"/>
</dbReference>
<gene>
    <name evidence="1" type="ORF">HNQ92_002570</name>
</gene>
<keyword evidence="2" id="KW-1185">Reference proteome</keyword>
<evidence type="ECO:0000313" key="1">
    <source>
        <dbReference type="EMBL" id="MBB5284427.1"/>
    </source>
</evidence>
<organism evidence="1 2">
    <name type="scientific">Rhabdobacter roseus</name>
    <dbReference type="NCBI Taxonomy" id="1655419"/>
    <lineage>
        <taxon>Bacteria</taxon>
        <taxon>Pseudomonadati</taxon>
        <taxon>Bacteroidota</taxon>
        <taxon>Cytophagia</taxon>
        <taxon>Cytophagales</taxon>
        <taxon>Cytophagaceae</taxon>
        <taxon>Rhabdobacter</taxon>
    </lineage>
</organism>
<accession>A0A840TRT2</accession>
<reference evidence="1 2" key="1">
    <citation type="submission" date="2020-08" db="EMBL/GenBank/DDBJ databases">
        <title>Genomic Encyclopedia of Type Strains, Phase IV (KMG-IV): sequencing the most valuable type-strain genomes for metagenomic binning, comparative biology and taxonomic classification.</title>
        <authorList>
            <person name="Goeker M."/>
        </authorList>
    </citation>
    <scope>NUCLEOTIDE SEQUENCE [LARGE SCALE GENOMIC DNA]</scope>
    <source>
        <strain evidence="1 2">DSM 105074</strain>
    </source>
</reference>
<dbReference type="AlphaFoldDB" id="A0A840TRT2"/>
<comment type="caution">
    <text evidence="1">The sequence shown here is derived from an EMBL/GenBank/DDBJ whole genome shotgun (WGS) entry which is preliminary data.</text>
</comment>
<dbReference type="RefSeq" id="WP_184174366.1">
    <property type="nucleotide sequence ID" value="NZ_JACHGF010000003.1"/>
</dbReference>
<dbReference type="Proteomes" id="UP000557307">
    <property type="component" value="Unassembled WGS sequence"/>
</dbReference>
<sequence length="278" mass="32488">MREIKLLIGEKERVFRGPSCYAEVPEKMLLPLRGLLSAGQQQAHYRLAIPCLLYGIPGDVISIFFDEKKRHRYQAEDGEPATLTLLGEELLNTCNWVYTEAPPSFWILQRITVDKRVQWAPAHQLANLTFGEFMLAETYLKRDLAKLCALLYRPGKSIWPYSRQDARRPFDESRVEPDAVRFRKPEYRALCETIAWNYQGMIPHLMQVFPHVFQKKKPDDLAVPEAPNATPWLDAALSMANEDPNRFRALEHENLYVVLKMLDNRIRQNKELEEKYRK</sequence>
<evidence type="ECO:0000313" key="2">
    <source>
        <dbReference type="Proteomes" id="UP000557307"/>
    </source>
</evidence>